<dbReference type="Proteomes" id="UP000246018">
    <property type="component" value="Unassembled WGS sequence"/>
</dbReference>
<proteinExistence type="predicted"/>
<dbReference type="RefSeq" id="WP_116573603.1">
    <property type="nucleotide sequence ID" value="NZ_QDGZ01000008.1"/>
</dbReference>
<keyword evidence="2" id="KW-1185">Reference proteome</keyword>
<reference evidence="1 2" key="1">
    <citation type="submission" date="2018-04" db="EMBL/GenBank/DDBJ databases">
        <title>Genome of Nocardioides gansuensis WSJ-1.</title>
        <authorList>
            <person name="Wu S."/>
            <person name="Wang G."/>
        </authorList>
    </citation>
    <scope>NUCLEOTIDE SEQUENCE [LARGE SCALE GENOMIC DNA]</scope>
    <source>
        <strain evidence="1 2">WSJ-1</strain>
    </source>
</reference>
<evidence type="ECO:0000313" key="2">
    <source>
        <dbReference type="Proteomes" id="UP000246018"/>
    </source>
</evidence>
<dbReference type="EMBL" id="QDGZ01000008">
    <property type="protein sequence ID" value="PVG81321.1"/>
    <property type="molecule type" value="Genomic_DNA"/>
</dbReference>
<protein>
    <recommendedName>
        <fullName evidence="3">DUF1579 domain-containing protein</fullName>
    </recommendedName>
</protein>
<evidence type="ECO:0008006" key="3">
    <source>
        <dbReference type="Google" id="ProtNLM"/>
    </source>
</evidence>
<accession>A0A2T8F6I2</accession>
<gene>
    <name evidence="1" type="ORF">DDE18_17670</name>
</gene>
<sequence length="151" mass="16207">MDYASLVGDWSGTCGFRLLPSEGFAEAPATARLETAAADHTLLIRYTWRHPEDGPADGVLLAGSPDDSGEVVVAWTDSWGQSPNPMILRGEQDGGTLSVHGSYHDEWGWEIDIAGDQSSLTITMRNVVPAGGSDGLAAGRYESQIARFTRR</sequence>
<name>A0A2T8F6I2_9ACTN</name>
<dbReference type="OrthoDB" id="3782589at2"/>
<comment type="caution">
    <text evidence="1">The sequence shown here is derived from an EMBL/GenBank/DDBJ whole genome shotgun (WGS) entry which is preliminary data.</text>
</comment>
<dbReference type="AlphaFoldDB" id="A0A2T8F6I2"/>
<organism evidence="1 2">
    <name type="scientific">Nocardioides gansuensis</name>
    <dbReference type="NCBI Taxonomy" id="2138300"/>
    <lineage>
        <taxon>Bacteria</taxon>
        <taxon>Bacillati</taxon>
        <taxon>Actinomycetota</taxon>
        <taxon>Actinomycetes</taxon>
        <taxon>Propionibacteriales</taxon>
        <taxon>Nocardioidaceae</taxon>
        <taxon>Nocardioides</taxon>
    </lineage>
</organism>
<evidence type="ECO:0000313" key="1">
    <source>
        <dbReference type="EMBL" id="PVG81321.1"/>
    </source>
</evidence>